<dbReference type="InterPro" id="IPR041661">
    <property type="entry name" value="ZN622/Rei1/Reh1_Znf-C2H2"/>
</dbReference>
<feature type="domain" description="C2H2-type" evidence="9">
    <location>
        <begin position="350"/>
        <end position="372"/>
    </location>
</feature>
<name>A0AAV1JMP9_9NEOP</name>
<dbReference type="EMBL" id="CAVLEF010000080">
    <property type="protein sequence ID" value="CAK1550194.1"/>
    <property type="molecule type" value="Genomic_DNA"/>
</dbReference>
<feature type="domain" description="ZAD" evidence="10">
    <location>
        <begin position="13"/>
        <end position="94"/>
    </location>
</feature>
<proteinExistence type="predicted"/>
<dbReference type="SMART" id="SM00868">
    <property type="entry name" value="zf-AD"/>
    <property type="match status" value="1"/>
</dbReference>
<protein>
    <submittedName>
        <fullName evidence="11">Uncharacterized protein</fullName>
    </submittedName>
</protein>
<dbReference type="SUPFAM" id="SSF57667">
    <property type="entry name" value="beta-beta-alpha zinc fingers"/>
    <property type="match status" value="8"/>
</dbReference>
<reference evidence="11 12" key="1">
    <citation type="submission" date="2023-11" db="EMBL/GenBank/DDBJ databases">
        <authorList>
            <person name="Okamura Y."/>
        </authorList>
    </citation>
    <scope>NUCLEOTIDE SEQUENCE [LARGE SCALE GENOMIC DNA]</scope>
</reference>
<dbReference type="InterPro" id="IPR036236">
    <property type="entry name" value="Znf_C2H2_sf"/>
</dbReference>
<feature type="binding site" evidence="8">
    <location>
        <position position="15"/>
    </location>
    <ligand>
        <name>Zn(2+)</name>
        <dbReference type="ChEBI" id="CHEBI:29105"/>
    </ligand>
</feature>
<comment type="subcellular location">
    <subcellularLocation>
        <location evidence="1">Nucleus</location>
    </subcellularLocation>
</comment>
<dbReference type="Gene3D" id="3.30.160.60">
    <property type="entry name" value="Classic Zinc Finger"/>
    <property type="match status" value="10"/>
</dbReference>
<evidence type="ECO:0000313" key="12">
    <source>
        <dbReference type="Proteomes" id="UP001497472"/>
    </source>
</evidence>
<keyword evidence="6" id="KW-0539">Nucleus</keyword>
<sequence length="1083" mass="125977">MEFDDVVVKENPGLCRCCLSEGCYKELGSEYIWMGENEVYADMLLECFDISISQHTEGPNGTNRLICEVCITRLRDACNFKKQVLECEKKFVDMIGRGDFKQKAITVTVDAELNFKAENTEGPAQTAEYDFSDPPMDFDNDETTEDITAEPLPVKCKRGRQKKATKTVTKPIKKVKEEKPKTSKSIKGPKSTDIARPAQLSSTKRNRLMKRNAISILEMSTAFPFKWHRHSYLCFFCHRPYKDFDQLKEHTRVDHEKSSIKSAVGFLKGDEKVKIDVSELACRVCNKHLHGTEDLVDHSKTVHGIVFNDDHGLGVVPYNIGRVYQCPVCQEKFEYFIKLNQHMNKHFSDYVCDLCGKSFLSQDRLRCHALSHGAAFHCSVCPQTFDSLTQRNNHEIAIHKKYKSIKCFFCPESFTNYTLRKKHHGLIHNLDVPRISCPICHKSFQILSKMRVHLKEVHLREKNYACTVCGHKFFSRTHVQKHMIKHSGERVHECSICKKTYMRKQTLRDHMRIHDENKYVEFSELRPHTKDHGECSTRTHSLKSIRGVSNVEIKIDVSEISCQLCHEVLQNINDLTHHLVIKHKVDYDRDIEMPFEEYRLKDLACLICEAKFSFFGYLVSHVNSNHPKNSFSCDTCQQKFNKKRDLFSHTKNYHREGGFVCESCDQTFTSLNILNKHKINRHITRCNICFLKLPSAVLKRKHMKTEHPDDGTLKCKLCFKQFHTDIGLKMHSRNCRSIDMVIDDNDVDVMDSDIKYDAPKRTSVKQLRENIAIVITMSTAVPFNFFQNKFNCFFCSKDFQDPDSLREHSILTHPTCDIKRSIRKCRESESCVKIDISSLSCKLCFESMNSLDALLDHLISKHDANYDKNIQTCLQPYRLIKDQMQCPLCPHEVFRFFGTLLKHMNTQHTDNKNICVHCGQSFRREQNLRVHLWRRHSVGKFNCTMCGIDCDIPSRLFMHMAKEHGVKAAKCPICPEAFQTQYLRQKHLIDAHNSGHKCSYCGKLFTRESFMKDHIRRTHLKEKNVECGICSAKFFNNILLKRHMVKHSGVKNFHCDVCGDRFYWKKSLSTHMAKHKRNDELPH</sequence>
<feature type="binding site" evidence="8">
    <location>
        <position position="67"/>
    </location>
    <ligand>
        <name>Zn(2+)</name>
        <dbReference type="ChEBI" id="CHEBI:29105"/>
    </ligand>
</feature>
<feature type="domain" description="C2H2-type" evidence="9">
    <location>
        <begin position="996"/>
        <end position="1024"/>
    </location>
</feature>
<evidence type="ECO:0000256" key="7">
    <source>
        <dbReference type="PROSITE-ProRule" id="PRU00042"/>
    </source>
</evidence>
<evidence type="ECO:0000256" key="4">
    <source>
        <dbReference type="ARBA" id="ARBA00022771"/>
    </source>
</evidence>
<dbReference type="PROSITE" id="PS00028">
    <property type="entry name" value="ZINC_FINGER_C2H2_1"/>
    <property type="match status" value="18"/>
</dbReference>
<dbReference type="SMART" id="SM00355">
    <property type="entry name" value="ZnF_C2H2"/>
    <property type="match status" value="24"/>
</dbReference>
<feature type="domain" description="C2H2-type" evidence="9">
    <location>
        <begin position="464"/>
        <end position="491"/>
    </location>
</feature>
<dbReference type="Pfam" id="PF13912">
    <property type="entry name" value="zf-C2H2_6"/>
    <property type="match status" value="1"/>
</dbReference>
<dbReference type="AlphaFoldDB" id="A0AAV1JMP9"/>
<dbReference type="Pfam" id="PF00096">
    <property type="entry name" value="zf-C2H2"/>
    <property type="match status" value="2"/>
</dbReference>
<feature type="domain" description="C2H2-type" evidence="9">
    <location>
        <begin position="324"/>
        <end position="351"/>
    </location>
</feature>
<keyword evidence="12" id="KW-1185">Reference proteome</keyword>
<evidence type="ECO:0000259" key="9">
    <source>
        <dbReference type="PROSITE" id="PS50157"/>
    </source>
</evidence>
<dbReference type="InterPro" id="IPR012934">
    <property type="entry name" value="Znf_AD"/>
</dbReference>
<feature type="domain" description="C2H2-type" evidence="9">
    <location>
        <begin position="405"/>
        <end position="433"/>
    </location>
</feature>
<dbReference type="PANTHER" id="PTHR24379:SF127">
    <property type="entry name" value="BLOODY FINGERS-RELATED"/>
    <property type="match status" value="1"/>
</dbReference>
<dbReference type="PANTHER" id="PTHR24379">
    <property type="entry name" value="KRAB AND ZINC FINGER DOMAIN-CONTAINING"/>
    <property type="match status" value="1"/>
</dbReference>
<gene>
    <name evidence="11" type="ORF">LNINA_LOCUS9431</name>
</gene>
<keyword evidence="3" id="KW-0677">Repeat</keyword>
<evidence type="ECO:0000256" key="8">
    <source>
        <dbReference type="PROSITE-ProRule" id="PRU01263"/>
    </source>
</evidence>
<evidence type="ECO:0000259" key="10">
    <source>
        <dbReference type="PROSITE" id="PS51915"/>
    </source>
</evidence>
<feature type="binding site" evidence="8">
    <location>
        <position position="18"/>
    </location>
    <ligand>
        <name>Zn(2+)</name>
        <dbReference type="ChEBI" id="CHEBI:29105"/>
    </ligand>
</feature>
<dbReference type="Pfam" id="PF12756">
    <property type="entry name" value="zf-C2H2_2"/>
    <property type="match status" value="1"/>
</dbReference>
<feature type="domain" description="C2H2-type" evidence="9">
    <location>
        <begin position="1025"/>
        <end position="1052"/>
    </location>
</feature>
<dbReference type="Proteomes" id="UP001497472">
    <property type="component" value="Unassembled WGS sequence"/>
</dbReference>
<keyword evidence="4 7" id="KW-0863">Zinc-finger</keyword>
<dbReference type="PROSITE" id="PS50157">
    <property type="entry name" value="ZINC_FINGER_C2H2_2"/>
    <property type="match status" value="14"/>
</dbReference>
<feature type="domain" description="C2H2-type" evidence="9">
    <location>
        <begin position="631"/>
        <end position="654"/>
    </location>
</feature>
<organism evidence="11 12">
    <name type="scientific">Leptosia nina</name>
    <dbReference type="NCBI Taxonomy" id="320188"/>
    <lineage>
        <taxon>Eukaryota</taxon>
        <taxon>Metazoa</taxon>
        <taxon>Ecdysozoa</taxon>
        <taxon>Arthropoda</taxon>
        <taxon>Hexapoda</taxon>
        <taxon>Insecta</taxon>
        <taxon>Pterygota</taxon>
        <taxon>Neoptera</taxon>
        <taxon>Endopterygota</taxon>
        <taxon>Lepidoptera</taxon>
        <taxon>Glossata</taxon>
        <taxon>Ditrysia</taxon>
        <taxon>Papilionoidea</taxon>
        <taxon>Pieridae</taxon>
        <taxon>Pierinae</taxon>
        <taxon>Leptosia</taxon>
    </lineage>
</organism>
<evidence type="ECO:0000256" key="3">
    <source>
        <dbReference type="ARBA" id="ARBA00022737"/>
    </source>
</evidence>
<dbReference type="GO" id="GO:0008270">
    <property type="term" value="F:zinc ion binding"/>
    <property type="evidence" value="ECO:0007669"/>
    <property type="project" value="UniProtKB-UniRule"/>
</dbReference>
<dbReference type="InterPro" id="IPR013087">
    <property type="entry name" value="Znf_C2H2_type"/>
</dbReference>
<feature type="domain" description="C2H2-type" evidence="9">
    <location>
        <begin position="435"/>
        <end position="463"/>
    </location>
</feature>
<keyword evidence="5 8" id="KW-0862">Zinc</keyword>
<evidence type="ECO:0000313" key="11">
    <source>
        <dbReference type="EMBL" id="CAK1550194.1"/>
    </source>
</evidence>
<evidence type="ECO:0000256" key="2">
    <source>
        <dbReference type="ARBA" id="ARBA00022723"/>
    </source>
</evidence>
<evidence type="ECO:0000256" key="5">
    <source>
        <dbReference type="ARBA" id="ARBA00022833"/>
    </source>
</evidence>
<dbReference type="PROSITE" id="PS51915">
    <property type="entry name" value="ZAD"/>
    <property type="match status" value="1"/>
</dbReference>
<dbReference type="GO" id="GO:0000977">
    <property type="term" value="F:RNA polymerase II transcription regulatory region sequence-specific DNA binding"/>
    <property type="evidence" value="ECO:0007669"/>
    <property type="project" value="TreeGrafter"/>
</dbReference>
<feature type="domain" description="C2H2-type" evidence="9">
    <location>
        <begin position="376"/>
        <end position="404"/>
    </location>
</feature>
<accession>A0AAV1JMP9</accession>
<feature type="domain" description="C2H2-type" evidence="9">
    <location>
        <begin position="1053"/>
        <end position="1080"/>
    </location>
</feature>
<feature type="domain" description="C2H2-type" evidence="9">
    <location>
        <begin position="492"/>
        <end position="519"/>
    </location>
</feature>
<feature type="binding site" evidence="8">
    <location>
        <position position="70"/>
    </location>
    <ligand>
        <name>Zn(2+)</name>
        <dbReference type="ChEBI" id="CHEBI:29105"/>
    </ligand>
</feature>
<evidence type="ECO:0000256" key="6">
    <source>
        <dbReference type="ARBA" id="ARBA00023242"/>
    </source>
</evidence>
<feature type="domain" description="C2H2-type" evidence="9">
    <location>
        <begin position="790"/>
        <end position="813"/>
    </location>
</feature>
<feature type="domain" description="C2H2-type" evidence="9">
    <location>
        <begin position="659"/>
        <end position="682"/>
    </location>
</feature>
<feature type="domain" description="C2H2-type" evidence="9">
    <location>
        <begin position="913"/>
        <end position="941"/>
    </location>
</feature>
<dbReference type="FunFam" id="3.30.160.60:FF:000870">
    <property type="entry name" value="zinc finger protein 197 isoform X1"/>
    <property type="match status" value="1"/>
</dbReference>
<dbReference type="GO" id="GO:0005634">
    <property type="term" value="C:nucleus"/>
    <property type="evidence" value="ECO:0007669"/>
    <property type="project" value="UniProtKB-SubCell"/>
</dbReference>
<dbReference type="GO" id="GO:0000981">
    <property type="term" value="F:DNA-binding transcription factor activity, RNA polymerase II-specific"/>
    <property type="evidence" value="ECO:0007669"/>
    <property type="project" value="TreeGrafter"/>
</dbReference>
<evidence type="ECO:0000256" key="1">
    <source>
        <dbReference type="ARBA" id="ARBA00004123"/>
    </source>
</evidence>
<keyword evidence="2 8" id="KW-0479">Metal-binding</keyword>
<comment type="caution">
    <text evidence="11">The sequence shown here is derived from an EMBL/GenBank/DDBJ whole genome shotgun (WGS) entry which is preliminary data.</text>
</comment>